<dbReference type="InterPro" id="IPR003594">
    <property type="entry name" value="HATPase_dom"/>
</dbReference>
<keyword evidence="12" id="KW-1185">Reference proteome</keyword>
<dbReference type="GO" id="GO:0004673">
    <property type="term" value="F:protein histidine kinase activity"/>
    <property type="evidence" value="ECO:0007669"/>
    <property type="project" value="UniProtKB-EC"/>
</dbReference>
<dbReference type="GO" id="GO:0000160">
    <property type="term" value="P:phosphorelay signal transduction system"/>
    <property type="evidence" value="ECO:0007669"/>
    <property type="project" value="TreeGrafter"/>
</dbReference>
<evidence type="ECO:0000259" key="10">
    <source>
        <dbReference type="PROSITE" id="PS50109"/>
    </source>
</evidence>
<feature type="compositionally biased region" description="Low complexity" evidence="8">
    <location>
        <begin position="916"/>
        <end position="933"/>
    </location>
</feature>
<feature type="compositionally biased region" description="Gly residues" evidence="8">
    <location>
        <begin position="833"/>
        <end position="861"/>
    </location>
</feature>
<reference evidence="12" key="1">
    <citation type="submission" date="2015-11" db="EMBL/GenBank/DDBJ databases">
        <authorList>
            <person name="Varghese N."/>
        </authorList>
    </citation>
    <scope>NUCLEOTIDE SEQUENCE [LARGE SCALE GENOMIC DNA]</scope>
    <source>
        <strain evidence="12">DSM 45899</strain>
    </source>
</reference>
<keyword evidence="9" id="KW-0472">Membrane</keyword>
<evidence type="ECO:0000256" key="1">
    <source>
        <dbReference type="ARBA" id="ARBA00000085"/>
    </source>
</evidence>
<sequence>MLRNWPIRSKLVVILLVPLAALAVLSAIQVRGDVNNVREADRIEALANFSIKASDLVDALQNERYATNAFAGSNFNALAAPLAKAVETTRGPVDEALAVYRTGEQGLPASAREQLAVTLSAISEHLNQLPEHRKQFDDRKLQVTTNIAFYDAAVKDLMLLNARVASGSSDANLVNGATTLAGISQAKEQASQQRGAIAQILFKKGADWPTVLALQATAGSEDAWIEQFRTTATAGQQDFFNTTVGRSKTTVDQTRDRIISTLTGSGELTMAPAEWVELANAKIAQMREVERRVASDLGATSAKISQDASRGALLGSIGVAAILIVSIIISLLVASPMISQLRRLRGGALEVASERLPAVVDRLHRGEPVDIDAEAFPIPATSKDEIGQLADAFATVHEVAVRTAVEQAAMRKSIGDTFLNLARRSQALIHRQLKIIDALERKETDPDELEELFRLDHLATRMRRHAEDLIVLSGSKPARGWRRPVPIKDVVRGAVAEVEDYTRVKVLPITGGAVSGHAVGDVIHMFAELIENATSFSPPHTPVQVAGHPVSNGFVVEIEDRGLGMSQEEMDALNHRLANPPPFDLSTSERLGLFVVGRLAERHTVQVQLRSSPYGGTLAIVLLPEALLRASDDKAEDSGPREFAAVGAANAGALNGSAASLNAETEIPADLSELGELGPAASTSNGRWHGDLGGDSADGAGAQSKVAGTPTAGPTADETLIDDLPVFATARSSWFVADRPRGGRPLDEDSALPPNGTGDWTSPMPLSEVTDPDDEAAGDQQATDEPSDGWSRGGYGRQEQEPSDGRYRPPSSLFSPPATGSLFNAPPDTGQFPGFGPGGFDNGTGAGSDDGRGANGAGPGGFANTDYPTAETGRGGFGLGGGFAGDSSGFRPGGGDGYGAPAPDDALPLRRRGTSRGDANANGNGSASAYHGGADAGTGQRDPRADRAAGYGRSPREGGRGDGGYRSGEYTTPGYPGSAPHDGGASGDGYRTGGRSSRVPEGNTARPPYGADSGPGQPGVAMEGGAGEPPIELDELGLPKRRRRASLAPQLRRENTDTNRTAMAAGPRSPEEIRSMMSSFQANFGRGLEDGTLSNDGDDVGKVT</sequence>
<evidence type="ECO:0000256" key="6">
    <source>
        <dbReference type="ARBA" id="ARBA00022777"/>
    </source>
</evidence>
<feature type="region of interest" description="Disordered" evidence="8">
    <location>
        <begin position="737"/>
        <end position="1104"/>
    </location>
</feature>
<accession>A0A0S4QG57</accession>
<dbReference type="EMBL" id="FAOZ01000001">
    <property type="protein sequence ID" value="CUU53574.1"/>
    <property type="molecule type" value="Genomic_DNA"/>
</dbReference>
<dbReference type="PANTHER" id="PTHR45436:SF5">
    <property type="entry name" value="SENSOR HISTIDINE KINASE TRCS"/>
    <property type="match status" value="1"/>
</dbReference>
<keyword evidence="5 9" id="KW-0812">Transmembrane</keyword>
<evidence type="ECO:0000313" key="12">
    <source>
        <dbReference type="Proteomes" id="UP000198802"/>
    </source>
</evidence>
<keyword evidence="7 9" id="KW-1133">Transmembrane helix</keyword>
<dbReference type="Pfam" id="PF02518">
    <property type="entry name" value="HATPase_c"/>
    <property type="match status" value="1"/>
</dbReference>
<evidence type="ECO:0000256" key="2">
    <source>
        <dbReference type="ARBA" id="ARBA00012438"/>
    </source>
</evidence>
<evidence type="ECO:0000256" key="3">
    <source>
        <dbReference type="ARBA" id="ARBA00022553"/>
    </source>
</evidence>
<dbReference type="InterPro" id="IPR013587">
    <property type="entry name" value="Nitrate/nitrite_sensing"/>
</dbReference>
<dbReference type="InterPro" id="IPR005467">
    <property type="entry name" value="His_kinase_dom"/>
</dbReference>
<dbReference type="RefSeq" id="WP_091270355.1">
    <property type="nucleotide sequence ID" value="NZ_FAOZ01000001.1"/>
</dbReference>
<evidence type="ECO:0000256" key="5">
    <source>
        <dbReference type="ARBA" id="ARBA00022692"/>
    </source>
</evidence>
<proteinExistence type="predicted"/>
<evidence type="ECO:0000256" key="9">
    <source>
        <dbReference type="SAM" id="Phobius"/>
    </source>
</evidence>
<comment type="catalytic activity">
    <reaction evidence="1">
        <text>ATP + protein L-histidine = ADP + protein N-phospho-L-histidine.</text>
        <dbReference type="EC" id="2.7.13.3"/>
    </reaction>
</comment>
<feature type="compositionally biased region" description="Basic and acidic residues" evidence="8">
    <location>
        <begin position="738"/>
        <end position="747"/>
    </location>
</feature>
<feature type="domain" description="Histidine kinase" evidence="10">
    <location>
        <begin position="522"/>
        <end position="627"/>
    </location>
</feature>
<dbReference type="Proteomes" id="UP000198802">
    <property type="component" value="Unassembled WGS sequence"/>
</dbReference>
<keyword evidence="6 11" id="KW-0418">Kinase</keyword>
<dbReference type="InterPro" id="IPR036890">
    <property type="entry name" value="HATPase_C_sf"/>
</dbReference>
<dbReference type="Gene3D" id="3.30.565.10">
    <property type="entry name" value="Histidine kinase-like ATPase, C-terminal domain"/>
    <property type="match status" value="1"/>
</dbReference>
<dbReference type="PROSITE" id="PS50109">
    <property type="entry name" value="HIS_KIN"/>
    <property type="match status" value="1"/>
</dbReference>
<dbReference type="InterPro" id="IPR050428">
    <property type="entry name" value="TCS_sensor_his_kinase"/>
</dbReference>
<keyword evidence="3" id="KW-0597">Phosphoprotein</keyword>
<dbReference type="Gene3D" id="6.10.340.10">
    <property type="match status" value="1"/>
</dbReference>
<dbReference type="EC" id="2.7.13.3" evidence="2"/>
<feature type="compositionally biased region" description="Gly residues" evidence="8">
    <location>
        <begin position="873"/>
        <end position="884"/>
    </location>
</feature>
<evidence type="ECO:0000256" key="7">
    <source>
        <dbReference type="ARBA" id="ARBA00022989"/>
    </source>
</evidence>
<gene>
    <name evidence="11" type="ORF">Ga0074812_10172</name>
</gene>
<dbReference type="SMART" id="SM00387">
    <property type="entry name" value="HATPase_c"/>
    <property type="match status" value="1"/>
</dbReference>
<dbReference type="GO" id="GO:0005886">
    <property type="term" value="C:plasma membrane"/>
    <property type="evidence" value="ECO:0007669"/>
    <property type="project" value="TreeGrafter"/>
</dbReference>
<evidence type="ECO:0000256" key="4">
    <source>
        <dbReference type="ARBA" id="ARBA00022679"/>
    </source>
</evidence>
<organism evidence="11 12">
    <name type="scientific">Parafrankia irregularis</name>
    <dbReference type="NCBI Taxonomy" id="795642"/>
    <lineage>
        <taxon>Bacteria</taxon>
        <taxon>Bacillati</taxon>
        <taxon>Actinomycetota</taxon>
        <taxon>Actinomycetes</taxon>
        <taxon>Frankiales</taxon>
        <taxon>Frankiaceae</taxon>
        <taxon>Parafrankia</taxon>
    </lineage>
</organism>
<feature type="compositionally biased region" description="Basic and acidic residues" evidence="8">
    <location>
        <begin position="798"/>
        <end position="807"/>
    </location>
</feature>
<protein>
    <recommendedName>
        <fullName evidence="2">histidine kinase</fullName>
        <ecNumber evidence="2">2.7.13.3</ecNumber>
    </recommendedName>
</protein>
<evidence type="ECO:0000313" key="11">
    <source>
        <dbReference type="EMBL" id="CUU53574.1"/>
    </source>
</evidence>
<dbReference type="CDD" id="cd06225">
    <property type="entry name" value="HAMP"/>
    <property type="match status" value="1"/>
</dbReference>
<evidence type="ECO:0000256" key="8">
    <source>
        <dbReference type="SAM" id="MobiDB-lite"/>
    </source>
</evidence>
<name>A0A0S4QG57_9ACTN</name>
<dbReference type="PANTHER" id="PTHR45436">
    <property type="entry name" value="SENSOR HISTIDINE KINASE YKOH"/>
    <property type="match status" value="1"/>
</dbReference>
<feature type="region of interest" description="Disordered" evidence="8">
    <location>
        <begin position="676"/>
        <end position="718"/>
    </location>
</feature>
<dbReference type="SUPFAM" id="SSF55874">
    <property type="entry name" value="ATPase domain of HSP90 chaperone/DNA topoisomerase II/histidine kinase"/>
    <property type="match status" value="1"/>
</dbReference>
<feature type="transmembrane region" description="Helical" evidence="9">
    <location>
        <begin position="312"/>
        <end position="334"/>
    </location>
</feature>
<dbReference type="Pfam" id="PF08376">
    <property type="entry name" value="NIT"/>
    <property type="match status" value="1"/>
</dbReference>
<dbReference type="AlphaFoldDB" id="A0A0S4QG57"/>
<keyword evidence="4" id="KW-0808">Transferase</keyword>